<protein>
    <recommendedName>
        <fullName evidence="3 5">Aspartate ammonia-lyase</fullName>
        <shortName evidence="6">Aspartase</shortName>
        <ecNumber evidence="2 5">4.3.1.1</ecNumber>
    </recommendedName>
</protein>
<proteinExistence type="inferred from homology"/>
<dbReference type="FunFam" id="1.10.40.30:FF:000002">
    <property type="entry name" value="Fumarate hydratase class II"/>
    <property type="match status" value="1"/>
</dbReference>
<keyword evidence="7" id="KW-0175">Coiled coil</keyword>
<dbReference type="PRINTS" id="PR00149">
    <property type="entry name" value="FUMRATELYASE"/>
</dbReference>
<dbReference type="AlphaFoldDB" id="G6AY33"/>
<organism evidence="10 11">
    <name type="scientific">Leyella stercorea DSM 18206</name>
    <dbReference type="NCBI Taxonomy" id="1002367"/>
    <lineage>
        <taxon>Bacteria</taxon>
        <taxon>Pseudomonadati</taxon>
        <taxon>Bacteroidota</taxon>
        <taxon>Bacteroidia</taxon>
        <taxon>Bacteroidales</taxon>
        <taxon>Prevotellaceae</taxon>
        <taxon>Leyella</taxon>
    </lineage>
</organism>
<feature type="domain" description="Fumarate lyase N-terminal" evidence="8">
    <location>
        <begin position="44"/>
        <end position="375"/>
    </location>
</feature>
<dbReference type="CDD" id="cd01357">
    <property type="entry name" value="Aspartase"/>
    <property type="match status" value="1"/>
</dbReference>
<dbReference type="PATRIC" id="fig|1002367.3.peg.1247"/>
<evidence type="ECO:0000313" key="10">
    <source>
        <dbReference type="EMBL" id="EHJ39767.1"/>
    </source>
</evidence>
<dbReference type="NCBIfam" id="TIGR00839">
    <property type="entry name" value="aspA"/>
    <property type="match status" value="1"/>
</dbReference>
<dbReference type="InterPro" id="IPR004708">
    <property type="entry name" value="ApsA"/>
</dbReference>
<reference evidence="10 11" key="1">
    <citation type="submission" date="2011-08" db="EMBL/GenBank/DDBJ databases">
        <authorList>
            <person name="Weinstock G."/>
            <person name="Sodergren E."/>
            <person name="Clifton S."/>
            <person name="Fulton L."/>
            <person name="Fulton B."/>
            <person name="Courtney L."/>
            <person name="Fronick C."/>
            <person name="Harrison M."/>
            <person name="Strong C."/>
            <person name="Farmer C."/>
            <person name="Delahaunty K."/>
            <person name="Markovic C."/>
            <person name="Hall O."/>
            <person name="Minx P."/>
            <person name="Tomlinson C."/>
            <person name="Mitreva M."/>
            <person name="Hou S."/>
            <person name="Chen J."/>
            <person name="Wollam A."/>
            <person name="Pepin K.H."/>
            <person name="Johnson M."/>
            <person name="Bhonagiri V."/>
            <person name="Zhang X."/>
            <person name="Suruliraj S."/>
            <person name="Warren W."/>
            <person name="Chinwalla A."/>
            <person name="Mardis E.R."/>
            <person name="Wilson R.K."/>
        </authorList>
    </citation>
    <scope>NUCLEOTIDE SEQUENCE [LARGE SCALE GENOMIC DNA]</scope>
    <source>
        <strain evidence="10 11">DSM 18206</strain>
    </source>
</reference>
<evidence type="ECO:0000313" key="11">
    <source>
        <dbReference type="Proteomes" id="UP000004407"/>
    </source>
</evidence>
<feature type="coiled-coil region" evidence="7">
    <location>
        <begin position="231"/>
        <end position="258"/>
    </location>
</feature>
<dbReference type="Gene3D" id="1.10.40.30">
    <property type="entry name" value="Fumarase/aspartase (C-terminal domain)"/>
    <property type="match status" value="1"/>
</dbReference>
<evidence type="ECO:0000256" key="5">
    <source>
        <dbReference type="NCBIfam" id="TIGR00839"/>
    </source>
</evidence>
<dbReference type="GO" id="GO:0006531">
    <property type="term" value="P:aspartate metabolic process"/>
    <property type="evidence" value="ECO:0007669"/>
    <property type="project" value="InterPro"/>
</dbReference>
<dbReference type="InterPro" id="IPR051546">
    <property type="entry name" value="Aspartate_Ammonia-Lyase"/>
</dbReference>
<dbReference type="InterPro" id="IPR008948">
    <property type="entry name" value="L-Aspartase-like"/>
</dbReference>
<evidence type="ECO:0000256" key="7">
    <source>
        <dbReference type="SAM" id="Coils"/>
    </source>
</evidence>
<dbReference type="HOGENOM" id="CLU_021594_4_1_10"/>
<dbReference type="SUPFAM" id="SSF48557">
    <property type="entry name" value="L-aspartase-like"/>
    <property type="match status" value="1"/>
</dbReference>
<dbReference type="Pfam" id="PF10415">
    <property type="entry name" value="FumaraseC_C"/>
    <property type="match status" value="1"/>
</dbReference>
<dbReference type="GO" id="GO:0008797">
    <property type="term" value="F:aspartate ammonia-lyase activity"/>
    <property type="evidence" value="ECO:0007669"/>
    <property type="project" value="UniProtKB-UniRule"/>
</dbReference>
<evidence type="ECO:0000256" key="1">
    <source>
        <dbReference type="ARBA" id="ARBA00005596"/>
    </source>
</evidence>
<dbReference type="PANTHER" id="PTHR42696:SF2">
    <property type="entry name" value="ASPARTATE AMMONIA-LYASE"/>
    <property type="match status" value="1"/>
</dbReference>
<dbReference type="PANTHER" id="PTHR42696">
    <property type="entry name" value="ASPARTATE AMMONIA-LYASE"/>
    <property type="match status" value="1"/>
</dbReference>
<feature type="domain" description="Fumarase C C-terminal" evidence="9">
    <location>
        <begin position="441"/>
        <end position="494"/>
    </location>
</feature>
<comment type="similarity">
    <text evidence="1 6">Belongs to the class-II fumarase/aspartase family. Aspartase subfamily.</text>
</comment>
<evidence type="ECO:0000256" key="6">
    <source>
        <dbReference type="RuleBase" id="RU362017"/>
    </source>
</evidence>
<dbReference type="PRINTS" id="PR00145">
    <property type="entry name" value="ARGSUCLYASE"/>
</dbReference>
<dbReference type="Pfam" id="PF00206">
    <property type="entry name" value="Lyase_1"/>
    <property type="match status" value="1"/>
</dbReference>
<dbReference type="GO" id="GO:0005829">
    <property type="term" value="C:cytosol"/>
    <property type="evidence" value="ECO:0007669"/>
    <property type="project" value="TreeGrafter"/>
</dbReference>
<dbReference type="FunFam" id="1.20.200.10:FF:000001">
    <property type="entry name" value="Fumarate hydratase, mitochondrial"/>
    <property type="match status" value="1"/>
</dbReference>
<evidence type="ECO:0000259" key="8">
    <source>
        <dbReference type="Pfam" id="PF00206"/>
    </source>
</evidence>
<dbReference type="PROSITE" id="PS00163">
    <property type="entry name" value="FUMARATE_LYASES"/>
    <property type="match status" value="1"/>
</dbReference>
<dbReference type="NCBIfam" id="NF008909">
    <property type="entry name" value="PRK12273.1"/>
    <property type="match status" value="1"/>
</dbReference>
<keyword evidence="4 6" id="KW-0456">Lyase</keyword>
<name>G6AY33_9BACT</name>
<evidence type="ECO:0000256" key="4">
    <source>
        <dbReference type="ARBA" id="ARBA00023239"/>
    </source>
</evidence>
<comment type="catalytic activity">
    <reaction evidence="6">
        <text>L-aspartate = fumarate + NH4(+)</text>
        <dbReference type="Rhea" id="RHEA:16601"/>
        <dbReference type="ChEBI" id="CHEBI:28938"/>
        <dbReference type="ChEBI" id="CHEBI:29806"/>
        <dbReference type="ChEBI" id="CHEBI:29991"/>
        <dbReference type="EC" id="4.3.1.1"/>
    </reaction>
</comment>
<dbReference type="InterPro" id="IPR022761">
    <property type="entry name" value="Fumarate_lyase_N"/>
</dbReference>
<evidence type="ECO:0000256" key="3">
    <source>
        <dbReference type="ARBA" id="ARBA00016146"/>
    </source>
</evidence>
<dbReference type="Gene3D" id="1.10.275.10">
    <property type="entry name" value="Fumarase/aspartase (N-terminal domain)"/>
    <property type="match status" value="1"/>
</dbReference>
<evidence type="ECO:0000256" key="2">
    <source>
        <dbReference type="ARBA" id="ARBA00012992"/>
    </source>
</evidence>
<dbReference type="InterPro" id="IPR024083">
    <property type="entry name" value="Fumarase/histidase_N"/>
</dbReference>
<sequence length="501" mass="54812">MGILPIPRSLKSKRVLKKEYINNLNNTTIMANEKKFRVEADLLGELQVPADALYGVQTQRGINNYHISRKTMSDYPDFIIANAYVKLAAAQTNHSLGVINDEISSAISEACREIIDGKWHENFPIDMIQGGAGTSVNMNVNEVIANRALEIMGHEKGEYQYCSPNDHVNCGQSTNDAYPTSIRLALIRMNIHLVGALTGLISAFRYKAEEYNDTIKMGRTQLQDAVPMTIGQEFNAYANNLEEEILNLERNVKLLHEINMGGTAIGTGLNAVPGFAKLCAANLSKLTGENFVSASDLVEATPDTGAYVSYSSALKRLAIKLSKICNDLRLMASGPRCGLNEINLPPKAPGSSIMPGKVNPVIPEVTNQVCFKVIGNDTTVSFAAEAGQLELNVMEPIITASLFESLTWLKNAIETLTEECVLGITVNKERCYEMVKNSIGIVTALNPIIGYKASSKVAKEAHATGRSVYDIVIEQGLMSKEELDKALDPKEMLHSHKFSLK</sequence>
<dbReference type="Gene3D" id="1.20.200.10">
    <property type="entry name" value="Fumarase/aspartase (Central domain)"/>
    <property type="match status" value="1"/>
</dbReference>
<dbReference type="InterPro" id="IPR020557">
    <property type="entry name" value="Fumarate_lyase_CS"/>
</dbReference>
<comment type="caution">
    <text evidence="10">The sequence shown here is derived from an EMBL/GenBank/DDBJ whole genome shotgun (WGS) entry which is preliminary data.</text>
</comment>
<dbReference type="InterPro" id="IPR018951">
    <property type="entry name" value="Fumarase_C_C"/>
</dbReference>
<dbReference type="InterPro" id="IPR000362">
    <property type="entry name" value="Fumarate_lyase_fam"/>
</dbReference>
<dbReference type="eggNOG" id="COG1027">
    <property type="taxonomic scope" value="Bacteria"/>
</dbReference>
<dbReference type="Proteomes" id="UP000004407">
    <property type="component" value="Unassembled WGS sequence"/>
</dbReference>
<gene>
    <name evidence="10" type="ORF">HMPREF0673_01542</name>
</gene>
<dbReference type="GO" id="GO:0006099">
    <property type="term" value="P:tricarboxylic acid cycle"/>
    <property type="evidence" value="ECO:0007669"/>
    <property type="project" value="InterPro"/>
</dbReference>
<dbReference type="FunFam" id="1.10.275.10:FF:000001">
    <property type="entry name" value="Fumarate hydratase, mitochondrial"/>
    <property type="match status" value="1"/>
</dbReference>
<dbReference type="EC" id="4.3.1.1" evidence="2 5"/>
<accession>G6AY33</accession>
<dbReference type="EMBL" id="AFZZ01000134">
    <property type="protein sequence ID" value="EHJ39767.1"/>
    <property type="molecule type" value="Genomic_DNA"/>
</dbReference>
<evidence type="ECO:0000259" key="9">
    <source>
        <dbReference type="Pfam" id="PF10415"/>
    </source>
</evidence>